<gene>
    <name evidence="2" type="ORF">c0_g1_i2</name>
</gene>
<evidence type="ECO:0000313" key="2">
    <source>
        <dbReference type="EMBL" id="JAI24139.1"/>
    </source>
</evidence>
<reference evidence="2" key="1">
    <citation type="submission" date="2015-06" db="EMBL/GenBank/DDBJ databases">
        <authorList>
            <person name="Hoefler B.C."/>
            <person name="Straight P.D."/>
        </authorList>
    </citation>
    <scope>NUCLEOTIDE SEQUENCE</scope>
</reference>
<dbReference type="AlphaFoldDB" id="A0A0K8UBW2"/>
<dbReference type="OrthoDB" id="7992878at2759"/>
<feature type="region of interest" description="Disordered" evidence="1">
    <location>
        <begin position="237"/>
        <end position="257"/>
    </location>
</feature>
<accession>A0A0K8UBW2</accession>
<organism evidence="2">
    <name type="scientific">Bactrocera latifrons</name>
    <name type="common">Malaysian fruit fly</name>
    <name type="synonym">Chaetodacus latifrons</name>
    <dbReference type="NCBI Taxonomy" id="174628"/>
    <lineage>
        <taxon>Eukaryota</taxon>
        <taxon>Metazoa</taxon>
        <taxon>Ecdysozoa</taxon>
        <taxon>Arthropoda</taxon>
        <taxon>Hexapoda</taxon>
        <taxon>Insecta</taxon>
        <taxon>Pterygota</taxon>
        <taxon>Neoptera</taxon>
        <taxon>Endopterygota</taxon>
        <taxon>Diptera</taxon>
        <taxon>Brachycera</taxon>
        <taxon>Muscomorpha</taxon>
        <taxon>Tephritoidea</taxon>
        <taxon>Tephritidae</taxon>
        <taxon>Bactrocera</taxon>
        <taxon>Bactrocera</taxon>
    </lineage>
</organism>
<evidence type="ECO:0000256" key="1">
    <source>
        <dbReference type="SAM" id="MobiDB-lite"/>
    </source>
</evidence>
<dbReference type="EMBL" id="GDHF01028175">
    <property type="protein sequence ID" value="JAI24139.1"/>
    <property type="molecule type" value="Transcribed_RNA"/>
</dbReference>
<protein>
    <submittedName>
        <fullName evidence="2">Uncharacterized protein</fullName>
    </submittedName>
</protein>
<sequence>MYIAMKCAIGILALSIWFFKVCIAIKLKGLSLGMLSDNVPFHLQGSKLVHIANSVMHIILRFQTFQLLIKIIYRAGIQQARPIWLQSMNPVSIPELMKVSTLTNGATSSKWPKSVNEVKKQLAGTILNQKVQMQTHKRLHNKLVSDSNTTGLLLLKTQLQYMPMLMASTTLPLEILASVRKNKTLLDQQKQRARHRHKNFITHTVVMKTANKQNKFRRGNDHKNLSQKLRRNRVRRELQEASNSKGEQRNKKQPSTSKLVDNANLIIRKGTLLLLHLDHLLKDADFFLRNKEDMINWNSNCNMKSSKMQKFPQNELKNLPSKTQEENERKRDCYILRVNCTKQPDRKADDRLLYEDVIANIRNMQHTQIIN</sequence>
<name>A0A0K8UBW2_BACLA</name>
<proteinExistence type="predicted"/>